<feature type="region of interest" description="Disordered" evidence="2">
    <location>
        <begin position="1"/>
        <end position="31"/>
    </location>
</feature>
<dbReference type="InterPro" id="IPR037809">
    <property type="entry name" value="C2_Dock-D"/>
</dbReference>
<evidence type="ECO:0000313" key="5">
    <source>
        <dbReference type="Proteomes" id="UP000233556"/>
    </source>
</evidence>
<dbReference type="InterPro" id="IPR027007">
    <property type="entry name" value="C2_DOCK-type_domain"/>
</dbReference>
<accession>A0A2I0TUT9</accession>
<reference evidence="5" key="1">
    <citation type="submission" date="2017-11" db="EMBL/GenBank/DDBJ databases">
        <authorList>
            <person name="Lima N.C."/>
            <person name="Parody-Merino A.M."/>
            <person name="Battley P.F."/>
            <person name="Fidler A.E."/>
            <person name="Prosdocimi F."/>
        </authorList>
    </citation>
    <scope>NUCLEOTIDE SEQUENCE [LARGE SCALE GENOMIC DNA]</scope>
</reference>
<protein>
    <submittedName>
        <fullName evidence="4">Dedicator of cytokinesis protein 9 isoform x2</fullName>
    </submittedName>
</protein>
<name>A0A2I0TUT9_LIMLA</name>
<dbReference type="EMBL" id="KZ507127">
    <property type="protein sequence ID" value="PKU37483.1"/>
    <property type="molecule type" value="Genomic_DNA"/>
</dbReference>
<evidence type="ECO:0000256" key="1">
    <source>
        <dbReference type="PROSITE-ProRule" id="PRU00983"/>
    </source>
</evidence>
<reference evidence="5" key="2">
    <citation type="submission" date="2017-12" db="EMBL/GenBank/DDBJ databases">
        <title>Genome sequence of the Bar-tailed Godwit (Limosa lapponica baueri).</title>
        <authorList>
            <person name="Lima N.C.B."/>
            <person name="Parody-Merino A.M."/>
            <person name="Battley P.F."/>
            <person name="Fidler A.E."/>
            <person name="Prosdocimi F."/>
        </authorList>
    </citation>
    <scope>NUCLEOTIDE SEQUENCE [LARGE SCALE GENOMIC DNA]</scope>
</reference>
<dbReference type="OrthoDB" id="47328at2759"/>
<dbReference type="AlphaFoldDB" id="A0A2I0TUT9"/>
<evidence type="ECO:0000313" key="4">
    <source>
        <dbReference type="EMBL" id="PKU37483.1"/>
    </source>
</evidence>
<dbReference type="InterPro" id="IPR026791">
    <property type="entry name" value="DOCK"/>
</dbReference>
<dbReference type="FunFam" id="2.60.40.150:FF:000015">
    <property type="entry name" value="dedicator of cytokinesis protein 9 isoform X1"/>
    <property type="match status" value="1"/>
</dbReference>
<gene>
    <name evidence="4" type="ORF">llap_12213</name>
</gene>
<organism evidence="4 5">
    <name type="scientific">Limosa lapponica baueri</name>
    <dbReference type="NCBI Taxonomy" id="1758121"/>
    <lineage>
        <taxon>Eukaryota</taxon>
        <taxon>Metazoa</taxon>
        <taxon>Chordata</taxon>
        <taxon>Craniata</taxon>
        <taxon>Vertebrata</taxon>
        <taxon>Euteleostomi</taxon>
        <taxon>Archelosauria</taxon>
        <taxon>Archosauria</taxon>
        <taxon>Dinosauria</taxon>
        <taxon>Saurischia</taxon>
        <taxon>Theropoda</taxon>
        <taxon>Coelurosauria</taxon>
        <taxon>Aves</taxon>
        <taxon>Neognathae</taxon>
        <taxon>Neoaves</taxon>
        <taxon>Charadriiformes</taxon>
        <taxon>Scolopacidae</taxon>
        <taxon>Limosa</taxon>
    </lineage>
</organism>
<dbReference type="Pfam" id="PF11878">
    <property type="entry name" value="DOCK_C-D_N"/>
    <property type="match status" value="1"/>
</dbReference>
<dbReference type="Pfam" id="PF14429">
    <property type="entry name" value="DOCK-C2"/>
    <property type="match status" value="1"/>
</dbReference>
<dbReference type="Proteomes" id="UP000233556">
    <property type="component" value="Unassembled WGS sequence"/>
</dbReference>
<dbReference type="InterPro" id="IPR021816">
    <property type="entry name" value="DOCK_C/D_N"/>
</dbReference>
<keyword evidence="5" id="KW-1185">Reference proteome</keyword>
<dbReference type="PANTHER" id="PTHR23317">
    <property type="entry name" value="DEDICATOR OF CYTOKINESIS DOCK"/>
    <property type="match status" value="1"/>
</dbReference>
<evidence type="ECO:0000256" key="2">
    <source>
        <dbReference type="SAM" id="MobiDB-lite"/>
    </source>
</evidence>
<comment type="similarity">
    <text evidence="1">Belongs to the DOCK family.</text>
</comment>
<dbReference type="GO" id="GO:0007264">
    <property type="term" value="P:small GTPase-mediated signal transduction"/>
    <property type="evidence" value="ECO:0007669"/>
    <property type="project" value="InterPro"/>
</dbReference>
<sequence>MQARTNRNPKKELVIESPQQSKDAGPCEAEAESPVVVLAKPKLIEPIDYENVIVQRKTQILNDALREMLLFPYDDFQWSNARPLMMMPYTSASKPTIQTGMLLTIDMKITQESFDSFQNDEQSKLESSSSSFDNYYPEIAKSTREAEIKLKSESRVKLFALDPDAQKLDFSGIEPEVKPFEEKFGKKILVKCNDLAFNLQSCVAENEEGPTTNVEPFFVTLSLFDIKNNRKISADFHVDLNHASVRQMISNASQQMVNGSGDSLHGVQDIHETVLQYPKQGIFSVTCPHTDIFLVARIEKVLQGSITHCAEPYMKSSDSSKAAQKVLKNAKQACQRLGQYRMPFAWAARTLFKDASGTLDKNARFSPLYRQDSNKLSNEDMLKLLADFRKPEKMAKLPVILGNLDVTIDNVSPDFPNYVNSSYIPMKQFENSTKTLITFEIEEFVPCIPKHTQPFTIYNNHLYVYPKHLKYDSQKSFAKARNIAVCIEFKDSDEEDSLPLKCIYGRPGGPVFTRSAFAAVLHHHQNPEFYDEIKIELPTQLHEKHHLLFTFYHVSCDNSSKGSTKKKDVVETQVGYSWLPLIKDGRVVTNEQHIPVSANLPSGYLSYQEAGVGKHSGPEIKWVDGGKQLLKISTHLVSTVYTQDQHLHNFFQYCQKTESGARALGNDLVKYLKSLHAMEGHVMIAFLPTVLNQLFRVLTRATQEEVAVNVTRVIIHIVAQCHEEGLDSYLRSYVKYAYKAEPYVASEYKTVHEELTKSMTTILKPSADFLTSNKLLKYSWFFFEVLIKSMAQHLIENSKVKLLRNQRFSASFHHAVETVVNMLMPHITQKYRDNPEASKNANHSLAAFIKTLFEFKFEFLRVVCNHEHYIPLNLPMPFGKGRVQRYQVAVEACNTLVGQYAVSLHCCQGAMQTPVEATVHLDS</sequence>
<dbReference type="PROSITE" id="PS51650">
    <property type="entry name" value="C2_DOCK"/>
    <property type="match status" value="1"/>
</dbReference>
<evidence type="ECO:0000259" key="3">
    <source>
        <dbReference type="PROSITE" id="PS51650"/>
    </source>
</evidence>
<dbReference type="CDD" id="cd08697">
    <property type="entry name" value="C2_Dock-D"/>
    <property type="match status" value="1"/>
</dbReference>
<dbReference type="Gene3D" id="2.60.40.150">
    <property type="entry name" value="C2 domain"/>
    <property type="match status" value="1"/>
</dbReference>
<dbReference type="PANTHER" id="PTHR23317:SF77">
    <property type="entry name" value="DEDICATOR OF CYTOKINESIS PROTEIN 9"/>
    <property type="match status" value="1"/>
</dbReference>
<dbReference type="GO" id="GO:0005085">
    <property type="term" value="F:guanyl-nucleotide exchange factor activity"/>
    <property type="evidence" value="ECO:0007669"/>
    <property type="project" value="InterPro"/>
</dbReference>
<proteinExistence type="inferred from homology"/>
<feature type="domain" description="C2 DOCK-type" evidence="3">
    <location>
        <begin position="459"/>
        <end position="637"/>
    </location>
</feature>
<dbReference type="InterPro" id="IPR035892">
    <property type="entry name" value="C2_domain_sf"/>
</dbReference>